<feature type="transmembrane region" description="Helical" evidence="1">
    <location>
        <begin position="1359"/>
        <end position="1378"/>
    </location>
</feature>
<feature type="transmembrane region" description="Helical" evidence="1">
    <location>
        <begin position="1398"/>
        <end position="1420"/>
    </location>
</feature>
<name>A0A1Q9EJK0_SYMMI</name>
<evidence type="ECO:0000313" key="2">
    <source>
        <dbReference type="EMBL" id="OLQ07623.1"/>
    </source>
</evidence>
<dbReference type="Proteomes" id="UP000186817">
    <property type="component" value="Unassembled WGS sequence"/>
</dbReference>
<organism evidence="2 3">
    <name type="scientific">Symbiodinium microadriaticum</name>
    <name type="common">Dinoflagellate</name>
    <name type="synonym">Zooxanthella microadriatica</name>
    <dbReference type="NCBI Taxonomy" id="2951"/>
    <lineage>
        <taxon>Eukaryota</taxon>
        <taxon>Sar</taxon>
        <taxon>Alveolata</taxon>
        <taxon>Dinophyceae</taxon>
        <taxon>Suessiales</taxon>
        <taxon>Symbiodiniaceae</taxon>
        <taxon>Symbiodinium</taxon>
    </lineage>
</organism>
<feature type="transmembrane region" description="Helical" evidence="1">
    <location>
        <begin position="1208"/>
        <end position="1236"/>
    </location>
</feature>
<proteinExistence type="predicted"/>
<feature type="transmembrane region" description="Helical" evidence="1">
    <location>
        <begin position="1288"/>
        <end position="1306"/>
    </location>
</feature>
<reference evidence="2 3" key="1">
    <citation type="submission" date="2016-02" db="EMBL/GenBank/DDBJ databases">
        <title>Genome analysis of coral dinoflagellate symbionts highlights evolutionary adaptations to a symbiotic lifestyle.</title>
        <authorList>
            <person name="Aranda M."/>
            <person name="Li Y."/>
            <person name="Liew Y.J."/>
            <person name="Baumgarten S."/>
            <person name="Simakov O."/>
            <person name="Wilson M."/>
            <person name="Piel J."/>
            <person name="Ashoor H."/>
            <person name="Bougouffa S."/>
            <person name="Bajic V.B."/>
            <person name="Ryu T."/>
            <person name="Ravasi T."/>
            <person name="Bayer T."/>
            <person name="Micklem G."/>
            <person name="Kim H."/>
            <person name="Bhak J."/>
            <person name="Lajeunesse T.C."/>
            <person name="Voolstra C.R."/>
        </authorList>
    </citation>
    <scope>NUCLEOTIDE SEQUENCE [LARGE SCALE GENOMIC DNA]</scope>
    <source>
        <strain evidence="2 3">CCMP2467</strain>
    </source>
</reference>
<dbReference type="OrthoDB" id="409923at2759"/>
<evidence type="ECO:0000313" key="3">
    <source>
        <dbReference type="Proteomes" id="UP000186817"/>
    </source>
</evidence>
<gene>
    <name evidence="2" type="ORF">AK812_SmicGene8997</name>
</gene>
<keyword evidence="3" id="KW-1185">Reference proteome</keyword>
<keyword evidence="1" id="KW-1133">Transmembrane helix</keyword>
<keyword evidence="1" id="KW-0812">Transmembrane</keyword>
<accession>A0A1Q9EJK0</accession>
<sequence length="1552" mass="173650">MGQAGMCRWLLSAEVPELLTATLAPGAGQLSCDEHLSENAAERQELSEVTQIRAPSSRGVSFMSARGLWLAGLFAWQLRICHGNADLCWAGVPDDVRDLCCKSGKSSCFTPEFTFELCCQGAQASSVSKSTQAPPDPAFDRNAACFEEGYLFTYKKCCESADDLKIFVADGGCFEHTGKYTYLKCCLDLPELEQWIHVDEVKGSPTSDFFYQIRGTLYMTEQVKQRFRRSGGTLPPAALGGVSHADVHSPCLKSFLYDSRYQLLPMWSGREIFPPPPKDINVVIKFRTRMGEAVECWGDAECQLYMVKLDWYSVEHHRFEGAYMLSLPVACNLGEAAVTVIPLISDRRIHDAAILGGATFQRVREGDVCVTPPRAPGVRAMCGIVCALSLAPFLYCRLWRQTSGDTSASKAKTPNVAVDVLRLLAAWIVVDTHRRQPFPFKWPICDMTGADVARLEDVFVVLTVRLVSIHNLTLQSFAMKVVRKVAVQASTQIAFTHLASFFVRPPSPWYCGQKLFFEDEQPGGSLAGWLEWMLGAATMRDFAIPDSNNFDSGMVWPAYPADDFPNPAWPTSTWFVCLEYSIFWFVGAAIAIESVLPHIVPAATMAYIAWMFVDLDRQPQVCCRDYYHSLRYCRLPSAMLTHCACRALARLLGPTGYLRQRWTPLVIAAIGGALALSTPIESHAHWETFGFGEAHCRQHLPYMVAGLPFQLSLLLFTFLDIQLPAAAASWLRYLANLNFCIMASHLWILMFFDKHAPEYVSAWSSVRNDAEGNLFATHQLIVIFGVAALLHALVAKPVQLMVRGAQRANREASRQRPSNLRLRVSELGGHERWRLRPLTSMLAAGTVQALTITWFRLEHSVGCFDSYGPYTYLKCCLDLPDLEDWIHVDDVKGSPTSDFFVMRGTLYMTVPAPADVERSGKDIFPPPINSINTVRKFRTRIDEAAACWGDAKCQLYMVKLDWFSMQHHRLICADAAGYLQHRSASFQRVREGDVCVSPPRTPGALAMCGTVCALSLAPWLLCRFWRQTSGDTSASKAKAPNMAVDILRLLAAWIVVDTHRRQPFPFKWPICDMTGTDMERLEDLFVVLTVRLVSMHSLTLQSFAMKVVRKVAVQASTQIAFTHLASFFVRPPSPWYCGQKLFIEDEQPGGSLAGWLEWMLGAATMRDFAIPDSNNFDSGMVWPAYPADDFPNPAWPTSTWFVCLEYSIFWFVGAAIAIESVLPHIVPAATMAYIAWMFVDLDRQPQVCFRDCYHSLRYCRLPSAMLTHCACRALARLLGPTGYLRQRWTPLVIAAIGGALALSTPIESHAHWETFGFGEAHCRQHLPYMVAGLPFQLSLLLFTFLDIQLPAAAASWLRYLANLNFCIMASHLWILMFFDKHAPEFISTWASVREDAEGSLFATQQLFVIFGVAALLHALVAKPVQLLVRGVARYQSLAPPLAFAHLALCLLTWPRNFSHYPLFTYDDKRPVPDLLRSKLLAREVAKYPSLAPPLASAHLALCLLTWPRNFSYYPVFTYGDGLPGTSSSPQKSVVQAKRTHCGRKIEGCRRES</sequence>
<dbReference type="EMBL" id="LSRX01000135">
    <property type="protein sequence ID" value="OLQ07623.1"/>
    <property type="molecule type" value="Genomic_DNA"/>
</dbReference>
<feature type="transmembrane region" description="Helical" evidence="1">
    <location>
        <begin position="733"/>
        <end position="752"/>
    </location>
</feature>
<feature type="transmembrane region" description="Helical" evidence="1">
    <location>
        <begin position="582"/>
        <end position="610"/>
    </location>
</feature>
<keyword evidence="1" id="KW-0472">Membrane</keyword>
<evidence type="ECO:0000256" key="1">
    <source>
        <dbReference type="SAM" id="Phobius"/>
    </source>
</evidence>
<comment type="caution">
    <text evidence="2">The sequence shown here is derived from an EMBL/GenBank/DDBJ whole genome shotgun (WGS) entry which is preliminary data.</text>
</comment>
<feature type="transmembrane region" description="Helical" evidence="1">
    <location>
        <begin position="1326"/>
        <end position="1347"/>
    </location>
</feature>
<feature type="transmembrane region" description="Helical" evidence="1">
    <location>
        <begin position="772"/>
        <end position="794"/>
    </location>
</feature>
<protein>
    <submittedName>
        <fullName evidence="2">Uncharacterized protein</fullName>
    </submittedName>
</protein>
<feature type="transmembrane region" description="Helical" evidence="1">
    <location>
        <begin position="700"/>
        <end position="721"/>
    </location>
</feature>